<feature type="domain" description="Origin recognition complex subunit 2 RecA-like" evidence="7">
    <location>
        <begin position="240"/>
        <end position="416"/>
    </location>
</feature>
<evidence type="ECO:0000256" key="3">
    <source>
        <dbReference type="ARBA" id="ARBA00022705"/>
    </source>
</evidence>
<comment type="subunit">
    <text evidence="5">Component of the origin recognition complex (ORC).</text>
</comment>
<dbReference type="InterPro" id="IPR056773">
    <property type="entry name" value="WHD_ORC2"/>
</dbReference>
<keyword evidence="3 5" id="KW-0235">DNA replication</keyword>
<keyword evidence="4 5" id="KW-0539">Nucleus</keyword>
<dbReference type="PANTHER" id="PTHR14052">
    <property type="entry name" value="ORIGIN RECOGNITION COMPLEX SUBUNIT 2"/>
    <property type="match status" value="1"/>
</dbReference>
<reference evidence="9 10" key="1">
    <citation type="submission" date="2024-02" db="EMBL/GenBank/DDBJ databases">
        <title>De novo assembly and annotation of 12 fungi associated with fruit tree decline syndrome in Ontario, Canada.</title>
        <authorList>
            <person name="Sulman M."/>
            <person name="Ellouze W."/>
            <person name="Ilyukhin E."/>
        </authorList>
    </citation>
    <scope>NUCLEOTIDE SEQUENCE [LARGE SCALE GENOMIC DNA]</scope>
    <source>
        <strain evidence="9 10">M97-236</strain>
    </source>
</reference>
<dbReference type="EMBL" id="JAKIXB020000005">
    <property type="protein sequence ID" value="KAL1608969.1"/>
    <property type="molecule type" value="Genomic_DNA"/>
</dbReference>
<dbReference type="InterPro" id="IPR007220">
    <property type="entry name" value="ORC2"/>
</dbReference>
<dbReference type="Pfam" id="PF04084">
    <property type="entry name" value="RecA-like_ORC2"/>
    <property type="match status" value="1"/>
</dbReference>
<evidence type="ECO:0000313" key="9">
    <source>
        <dbReference type="EMBL" id="KAL1608969.1"/>
    </source>
</evidence>
<feature type="domain" description="Origin recognition complex subunit 2 winged-helix" evidence="8">
    <location>
        <begin position="506"/>
        <end position="564"/>
    </location>
</feature>
<dbReference type="Proteomes" id="UP001521222">
    <property type="component" value="Unassembled WGS sequence"/>
</dbReference>
<sequence length="577" mass="64542">MVSTKRRRDETEEEGTLRKLRVQIADDDATATDSDVFEAQTPSRRARDKYLADYGTPKSILKRTGTVNGVNGTTPKSSRNLVFETPTKSANGDMPNGTPTIVRNADRSARRKSNRQILERTLNGEESDEDAFEEEETLAEEILEEQGGAVETVEEIPQQQVPDPEIPSKRKRGRPKGSGKKKPKSPTPPTELPPHEEYFWQNRPGGMKTSNNTLSAQTLLNHDEYFQAISSYQDRHESEMEFLLELHGRAFDQWIFELEEGFNICLYGYGSKRFITDKFAAHLHQHLAGMITYKGSKKTPKIAVVNGYAAGTTLKELLTTIASIAVSANTKLPNQPAVLLDFLLEHLSSSPPPHPIPVILNSIDSVYLRKSPTPAMLARLAAHPSINLICTADTPNFPLLWDVGLKTQYKFLFHDATTFTPYDAEIDVVETVNELLGRSGRRVGGRDGVGFVLRSLPENARSLYRILVIEQLALDIMEQGLDEADEATATPKNKKVAQAKAVATESNQGVEYRVLYHKAVQEFVCSSEVGFRTLLKEFHDHQMIESRKDAMGTERLWVPFRQEELEGLAEDLASDAF</sequence>
<evidence type="ECO:0000313" key="10">
    <source>
        <dbReference type="Proteomes" id="UP001521222"/>
    </source>
</evidence>
<proteinExistence type="inferred from homology"/>
<feature type="region of interest" description="Disordered" evidence="6">
    <location>
        <begin position="85"/>
        <end position="212"/>
    </location>
</feature>
<evidence type="ECO:0000256" key="4">
    <source>
        <dbReference type="ARBA" id="ARBA00023242"/>
    </source>
</evidence>
<evidence type="ECO:0000256" key="6">
    <source>
        <dbReference type="SAM" id="MobiDB-lite"/>
    </source>
</evidence>
<feature type="compositionally biased region" description="Basic residues" evidence="6">
    <location>
        <begin position="169"/>
        <end position="184"/>
    </location>
</feature>
<organism evidence="9 10">
    <name type="scientific">Nothophoma quercina</name>
    <dbReference type="NCBI Taxonomy" id="749835"/>
    <lineage>
        <taxon>Eukaryota</taxon>
        <taxon>Fungi</taxon>
        <taxon>Dikarya</taxon>
        <taxon>Ascomycota</taxon>
        <taxon>Pezizomycotina</taxon>
        <taxon>Dothideomycetes</taxon>
        <taxon>Pleosporomycetidae</taxon>
        <taxon>Pleosporales</taxon>
        <taxon>Pleosporineae</taxon>
        <taxon>Didymellaceae</taxon>
        <taxon>Nothophoma</taxon>
    </lineage>
</organism>
<evidence type="ECO:0000259" key="8">
    <source>
        <dbReference type="Pfam" id="PF24882"/>
    </source>
</evidence>
<gene>
    <name evidence="9" type="primary">ORC2</name>
    <name evidence="9" type="ORF">SLS59_002161</name>
</gene>
<feature type="compositionally biased region" description="Acidic residues" evidence="6">
    <location>
        <begin position="125"/>
        <end position="144"/>
    </location>
</feature>
<comment type="caution">
    <text evidence="9">The sequence shown here is derived from an EMBL/GenBank/DDBJ whole genome shotgun (WGS) entry which is preliminary data.</text>
</comment>
<protein>
    <recommendedName>
        <fullName evidence="5">Origin recognition complex subunit 2</fullName>
    </recommendedName>
</protein>
<keyword evidence="10" id="KW-1185">Reference proteome</keyword>
<evidence type="ECO:0000256" key="2">
    <source>
        <dbReference type="ARBA" id="ARBA00007421"/>
    </source>
</evidence>
<accession>A0ABR3RY31</accession>
<comment type="similarity">
    <text evidence="2 5">Belongs to the ORC2 family.</text>
</comment>
<dbReference type="InterPro" id="IPR056772">
    <property type="entry name" value="RecA-like_ORC2"/>
</dbReference>
<comment type="subcellular location">
    <subcellularLocation>
        <location evidence="1 5">Nucleus</location>
    </subcellularLocation>
</comment>
<comment type="function">
    <text evidence="5">Component of the origin recognition complex (ORC) that binds origins of replication. DNA-binding is ATP-dependent. ORC is required to assemble the pre-replication complex necessary to initiate DNA replication.</text>
</comment>
<dbReference type="PANTHER" id="PTHR14052:SF0">
    <property type="entry name" value="ORIGIN RECOGNITION COMPLEX SUBUNIT 2"/>
    <property type="match status" value="1"/>
</dbReference>
<dbReference type="Pfam" id="PF24882">
    <property type="entry name" value="WHD_ORC2"/>
    <property type="match status" value="1"/>
</dbReference>
<evidence type="ECO:0000256" key="1">
    <source>
        <dbReference type="ARBA" id="ARBA00004123"/>
    </source>
</evidence>
<evidence type="ECO:0000256" key="5">
    <source>
        <dbReference type="RuleBase" id="RU368084"/>
    </source>
</evidence>
<evidence type="ECO:0000259" key="7">
    <source>
        <dbReference type="Pfam" id="PF04084"/>
    </source>
</evidence>
<name>A0ABR3RY31_9PLEO</name>